<name>A0A9D1GYJ8_9ACTN</name>
<dbReference type="CDD" id="cd08973">
    <property type="entry name" value="BaFpgNei_N_1"/>
    <property type="match status" value="1"/>
</dbReference>
<dbReference type="InterPro" id="IPR010663">
    <property type="entry name" value="Znf_FPG/IleRS"/>
</dbReference>
<keyword evidence="10" id="KW-0234">DNA repair</keyword>
<dbReference type="InterPro" id="IPR015886">
    <property type="entry name" value="H2TH_FPG"/>
</dbReference>
<dbReference type="Proteomes" id="UP000886842">
    <property type="component" value="Unassembled WGS sequence"/>
</dbReference>
<dbReference type="Pfam" id="PF01149">
    <property type="entry name" value="Fapy_DNA_glyco"/>
    <property type="match status" value="1"/>
</dbReference>
<keyword evidence="5" id="KW-0227">DNA damage</keyword>
<dbReference type="InterPro" id="IPR010979">
    <property type="entry name" value="Ribosomal_uS13-like_H2TH"/>
</dbReference>
<accession>A0A9D1GYJ8</accession>
<dbReference type="GO" id="GO:0034039">
    <property type="term" value="F:8-oxo-7,8-dihydroguanine DNA N-glycosylase activity"/>
    <property type="evidence" value="ECO:0007669"/>
    <property type="project" value="TreeGrafter"/>
</dbReference>
<dbReference type="Gene3D" id="1.10.8.50">
    <property type="match status" value="1"/>
</dbReference>
<evidence type="ECO:0000256" key="5">
    <source>
        <dbReference type="ARBA" id="ARBA00022763"/>
    </source>
</evidence>
<evidence type="ECO:0000256" key="11">
    <source>
        <dbReference type="ARBA" id="ARBA00023239"/>
    </source>
</evidence>
<dbReference type="EMBL" id="DVLP01000142">
    <property type="protein sequence ID" value="HIT74860.1"/>
    <property type="molecule type" value="Genomic_DNA"/>
</dbReference>
<comment type="cofactor">
    <cofactor evidence="2">
        <name>Zn(2+)</name>
        <dbReference type="ChEBI" id="CHEBI:29105"/>
    </cofactor>
</comment>
<dbReference type="AlphaFoldDB" id="A0A9D1GYJ8"/>
<sequence length="287" mass="30654">MPEMPEVESLRRFLTERCVGHAIAQVHLAAISALKTYDPPLEALQGGVVTGVERYGKWLAIDAGGTFLVFHLARAGWLRWRDELPTTPPRPGKGPLALRVTLDDGSGFELTEAGTQRKLAVHVVADAAQVPAIATLGPDPLDDDFTVAALAAILTGAGRAQLKGVLRDQRLIAGIGNAYSDEILHAARLSPFQPSNALDDEAVAALHQVIRTELTEAIQRAEGLAAKDLKGEKKSGMRVHGRAGQACPVCGDTVREVSFASSSLQYCPTCQTGGKPLADRRMSRLLK</sequence>
<evidence type="ECO:0000313" key="18">
    <source>
        <dbReference type="Proteomes" id="UP000886842"/>
    </source>
</evidence>
<feature type="domain" description="Formamidopyrimidine-DNA glycosylase catalytic" evidence="16">
    <location>
        <begin position="2"/>
        <end position="93"/>
    </location>
</feature>
<protein>
    <submittedName>
        <fullName evidence="17">Fpg/Nei family DNA glycosylase</fullName>
    </submittedName>
</protein>
<dbReference type="GO" id="GO:0008270">
    <property type="term" value="F:zinc ion binding"/>
    <property type="evidence" value="ECO:0007669"/>
    <property type="project" value="UniProtKB-KW"/>
</dbReference>
<dbReference type="PANTHER" id="PTHR22993">
    <property type="entry name" value="FORMAMIDOPYRIMIDINE-DNA GLYCOSYLASE"/>
    <property type="match status" value="1"/>
</dbReference>
<reference evidence="17" key="2">
    <citation type="journal article" date="2021" name="PeerJ">
        <title>Extensive microbial diversity within the chicken gut microbiome revealed by metagenomics and culture.</title>
        <authorList>
            <person name="Gilroy R."/>
            <person name="Ravi A."/>
            <person name="Getino M."/>
            <person name="Pursley I."/>
            <person name="Horton D.L."/>
            <person name="Alikhan N.F."/>
            <person name="Baker D."/>
            <person name="Gharbi K."/>
            <person name="Hall N."/>
            <person name="Watson M."/>
            <person name="Adriaenssens E.M."/>
            <person name="Foster-Nyarko E."/>
            <person name="Jarju S."/>
            <person name="Secka A."/>
            <person name="Antonio M."/>
            <person name="Oren A."/>
            <person name="Chaudhuri R.R."/>
            <person name="La Ragione R."/>
            <person name="Hildebrand F."/>
            <person name="Pallen M.J."/>
        </authorList>
    </citation>
    <scope>NUCLEOTIDE SEQUENCE</scope>
    <source>
        <strain evidence="17">ChiGjej1B1-24693</strain>
    </source>
</reference>
<dbReference type="SUPFAM" id="SSF57716">
    <property type="entry name" value="Glucocorticoid receptor-like (DNA-binding domain)"/>
    <property type="match status" value="1"/>
</dbReference>
<evidence type="ECO:0000256" key="6">
    <source>
        <dbReference type="ARBA" id="ARBA00022771"/>
    </source>
</evidence>
<keyword evidence="6 14" id="KW-0863">Zinc-finger</keyword>
<dbReference type="InterPro" id="IPR000214">
    <property type="entry name" value="Znf_DNA_glyclase/AP_lyase"/>
</dbReference>
<dbReference type="GO" id="GO:0003684">
    <property type="term" value="F:damaged DNA binding"/>
    <property type="evidence" value="ECO:0007669"/>
    <property type="project" value="InterPro"/>
</dbReference>
<dbReference type="InterPro" id="IPR012319">
    <property type="entry name" value="FPG_cat"/>
</dbReference>
<organism evidence="17 18">
    <name type="scientific">Candidatus Avipropionibacterium avicola</name>
    <dbReference type="NCBI Taxonomy" id="2840701"/>
    <lineage>
        <taxon>Bacteria</taxon>
        <taxon>Bacillati</taxon>
        <taxon>Actinomycetota</taxon>
        <taxon>Actinomycetes</taxon>
        <taxon>Propionibacteriales</taxon>
        <taxon>Propionibacteriaceae</taxon>
        <taxon>Propionibacteriaceae incertae sedis</taxon>
        <taxon>Candidatus Avipropionibacterium</taxon>
    </lineage>
</organism>
<dbReference type="GO" id="GO:0006284">
    <property type="term" value="P:base-excision repair"/>
    <property type="evidence" value="ECO:0007669"/>
    <property type="project" value="InterPro"/>
</dbReference>
<evidence type="ECO:0000256" key="1">
    <source>
        <dbReference type="ARBA" id="ARBA00001668"/>
    </source>
</evidence>
<keyword evidence="13" id="KW-0326">Glycosidase</keyword>
<keyword evidence="4" id="KW-0479">Metal-binding</keyword>
<dbReference type="Pfam" id="PF06831">
    <property type="entry name" value="H2TH"/>
    <property type="match status" value="1"/>
</dbReference>
<evidence type="ECO:0000259" key="16">
    <source>
        <dbReference type="PROSITE" id="PS51068"/>
    </source>
</evidence>
<keyword evidence="9" id="KW-0238">DNA-binding</keyword>
<evidence type="ECO:0000256" key="14">
    <source>
        <dbReference type="PROSITE-ProRule" id="PRU00391"/>
    </source>
</evidence>
<evidence type="ECO:0000256" key="12">
    <source>
        <dbReference type="ARBA" id="ARBA00023268"/>
    </source>
</evidence>
<keyword evidence="8" id="KW-0862">Zinc</keyword>
<evidence type="ECO:0000256" key="7">
    <source>
        <dbReference type="ARBA" id="ARBA00022801"/>
    </source>
</evidence>
<comment type="caution">
    <text evidence="17">The sequence shown here is derived from an EMBL/GenBank/DDBJ whole genome shotgun (WGS) entry which is preliminary data.</text>
</comment>
<dbReference type="SUPFAM" id="SSF46946">
    <property type="entry name" value="S13-like H2TH domain"/>
    <property type="match status" value="1"/>
</dbReference>
<evidence type="ECO:0000256" key="8">
    <source>
        <dbReference type="ARBA" id="ARBA00022833"/>
    </source>
</evidence>
<dbReference type="PANTHER" id="PTHR22993:SF9">
    <property type="entry name" value="FORMAMIDOPYRIMIDINE-DNA GLYCOSYLASE"/>
    <property type="match status" value="1"/>
</dbReference>
<dbReference type="PROSITE" id="PS51068">
    <property type="entry name" value="FPG_CAT"/>
    <property type="match status" value="1"/>
</dbReference>
<keyword evidence="11" id="KW-0456">Lyase</keyword>
<keyword evidence="12" id="KW-0511">Multifunctional enzyme</keyword>
<dbReference type="SMART" id="SM00898">
    <property type="entry name" value="Fapy_DNA_glyco"/>
    <property type="match status" value="1"/>
</dbReference>
<dbReference type="Pfam" id="PF06827">
    <property type="entry name" value="zf-FPG_IleRS"/>
    <property type="match status" value="1"/>
</dbReference>
<evidence type="ECO:0000256" key="10">
    <source>
        <dbReference type="ARBA" id="ARBA00023204"/>
    </source>
</evidence>
<dbReference type="GO" id="GO:0016829">
    <property type="term" value="F:lyase activity"/>
    <property type="evidence" value="ECO:0007669"/>
    <property type="project" value="UniProtKB-KW"/>
</dbReference>
<proteinExistence type="inferred from homology"/>
<evidence type="ECO:0000256" key="9">
    <source>
        <dbReference type="ARBA" id="ARBA00023125"/>
    </source>
</evidence>
<dbReference type="PROSITE" id="PS51066">
    <property type="entry name" value="ZF_FPG_2"/>
    <property type="match status" value="1"/>
</dbReference>
<dbReference type="Gene3D" id="3.20.190.10">
    <property type="entry name" value="MutM-like, N-terminal"/>
    <property type="match status" value="1"/>
</dbReference>
<dbReference type="SMART" id="SM01232">
    <property type="entry name" value="H2TH"/>
    <property type="match status" value="1"/>
</dbReference>
<dbReference type="GO" id="GO:0003906">
    <property type="term" value="F:DNA-(apurinic or apyrimidinic site) endonuclease activity"/>
    <property type="evidence" value="ECO:0007669"/>
    <property type="project" value="InterPro"/>
</dbReference>
<keyword evidence="7" id="KW-0378">Hydrolase</keyword>
<evidence type="ECO:0000259" key="15">
    <source>
        <dbReference type="PROSITE" id="PS51066"/>
    </source>
</evidence>
<comment type="similarity">
    <text evidence="3">Belongs to the FPG family.</text>
</comment>
<evidence type="ECO:0000313" key="17">
    <source>
        <dbReference type="EMBL" id="HIT74860.1"/>
    </source>
</evidence>
<feature type="domain" description="FPG-type" evidence="15">
    <location>
        <begin position="238"/>
        <end position="272"/>
    </location>
</feature>
<dbReference type="SUPFAM" id="SSF81624">
    <property type="entry name" value="N-terminal domain of MutM-like DNA repair proteins"/>
    <property type="match status" value="1"/>
</dbReference>
<comment type="catalytic activity">
    <reaction evidence="1">
        <text>Hydrolysis of DNA containing ring-opened 7-methylguanine residues, releasing 2,6-diamino-4-hydroxy-5-(N-methyl)formamidopyrimidine.</text>
        <dbReference type="EC" id="3.2.2.23"/>
    </reaction>
</comment>
<evidence type="ECO:0000256" key="3">
    <source>
        <dbReference type="ARBA" id="ARBA00009409"/>
    </source>
</evidence>
<gene>
    <name evidence="17" type="ORF">IAA98_04675</name>
</gene>
<evidence type="ECO:0000256" key="4">
    <source>
        <dbReference type="ARBA" id="ARBA00022723"/>
    </source>
</evidence>
<evidence type="ECO:0000256" key="13">
    <source>
        <dbReference type="ARBA" id="ARBA00023295"/>
    </source>
</evidence>
<dbReference type="InterPro" id="IPR035937">
    <property type="entry name" value="FPG_N"/>
</dbReference>
<evidence type="ECO:0000256" key="2">
    <source>
        <dbReference type="ARBA" id="ARBA00001947"/>
    </source>
</evidence>
<reference evidence="17" key="1">
    <citation type="submission" date="2020-10" db="EMBL/GenBank/DDBJ databases">
        <authorList>
            <person name="Gilroy R."/>
        </authorList>
    </citation>
    <scope>NUCLEOTIDE SEQUENCE</scope>
    <source>
        <strain evidence="17">ChiGjej1B1-24693</strain>
    </source>
</reference>